<evidence type="ECO:0000256" key="2">
    <source>
        <dbReference type="ARBA" id="ARBA00022722"/>
    </source>
</evidence>
<evidence type="ECO:0000256" key="3">
    <source>
        <dbReference type="ARBA" id="ARBA00022759"/>
    </source>
</evidence>
<reference evidence="7" key="1">
    <citation type="submission" date="2025-08" db="UniProtKB">
        <authorList>
            <consortium name="Ensembl"/>
        </authorList>
    </citation>
    <scope>IDENTIFICATION</scope>
</reference>
<keyword evidence="2 5" id="KW-0540">Nuclease</keyword>
<protein>
    <recommendedName>
        <fullName evidence="6">Ribonuclease A-domain domain-containing protein</fullName>
    </recommendedName>
</protein>
<evidence type="ECO:0000256" key="4">
    <source>
        <dbReference type="ARBA" id="ARBA00022801"/>
    </source>
</evidence>
<sequence>KDTIQYFQRKHIDSITPDLPINPDLYCDNMMRYRQMIYPLCKSHNTFLLAPVQTVQQVCQTISRQTKILSRVTFTFVFCVDTGSIHPPNCNYHGYIMSGRIRVTCKNYVPIHFNGFI</sequence>
<dbReference type="InterPro" id="IPR023412">
    <property type="entry name" value="RNaseA_domain"/>
</dbReference>
<dbReference type="Proteomes" id="UP000694559">
    <property type="component" value="Unplaced"/>
</dbReference>
<reference evidence="7" key="2">
    <citation type="submission" date="2025-09" db="UniProtKB">
        <authorList>
            <consortium name="Ensembl"/>
        </authorList>
    </citation>
    <scope>IDENTIFICATION</scope>
</reference>
<dbReference type="GO" id="GO:0003676">
    <property type="term" value="F:nucleic acid binding"/>
    <property type="evidence" value="ECO:0007669"/>
    <property type="project" value="InterPro"/>
</dbReference>
<comment type="similarity">
    <text evidence="1 5">Belongs to the pancreatic ribonuclease family.</text>
</comment>
<dbReference type="PROSITE" id="PS00127">
    <property type="entry name" value="RNASE_PANCREATIC"/>
    <property type="match status" value="1"/>
</dbReference>
<dbReference type="InterPro" id="IPR023411">
    <property type="entry name" value="RNaseA_AS"/>
</dbReference>
<dbReference type="Ensembl" id="ENSNNAT00000013137.1">
    <property type="protein sequence ID" value="ENSNNAP00000012552.1"/>
    <property type="gene ID" value="ENSNNAG00000008456.1"/>
</dbReference>
<feature type="domain" description="Ribonuclease A-domain" evidence="6">
    <location>
        <begin position="1"/>
        <end position="117"/>
    </location>
</feature>
<proteinExistence type="inferred from homology"/>
<keyword evidence="8" id="KW-1185">Reference proteome</keyword>
<dbReference type="PANTHER" id="PTHR11437">
    <property type="entry name" value="RIBONUCLEASE"/>
    <property type="match status" value="1"/>
</dbReference>
<keyword evidence="4 5" id="KW-0378">Hydrolase</keyword>
<evidence type="ECO:0000256" key="1">
    <source>
        <dbReference type="ARBA" id="ARBA00005600"/>
    </source>
</evidence>
<dbReference type="SUPFAM" id="SSF54076">
    <property type="entry name" value="RNase A-like"/>
    <property type="match status" value="1"/>
</dbReference>
<keyword evidence="3 5" id="KW-0255">Endonuclease</keyword>
<dbReference type="GO" id="GO:0004540">
    <property type="term" value="F:RNA nuclease activity"/>
    <property type="evidence" value="ECO:0007669"/>
    <property type="project" value="TreeGrafter"/>
</dbReference>
<dbReference type="InterPro" id="IPR001427">
    <property type="entry name" value="RNaseA"/>
</dbReference>
<evidence type="ECO:0000313" key="7">
    <source>
        <dbReference type="Ensembl" id="ENSNNAP00000012552.1"/>
    </source>
</evidence>
<dbReference type="Gene3D" id="3.10.130.10">
    <property type="entry name" value="Ribonuclease A-like domain"/>
    <property type="match status" value="1"/>
</dbReference>
<dbReference type="PRINTS" id="PR00794">
    <property type="entry name" value="RIBONUCLEASE"/>
</dbReference>
<organism evidence="7 8">
    <name type="scientific">Naja naja</name>
    <name type="common">Indian cobra</name>
    <dbReference type="NCBI Taxonomy" id="35670"/>
    <lineage>
        <taxon>Eukaryota</taxon>
        <taxon>Metazoa</taxon>
        <taxon>Chordata</taxon>
        <taxon>Craniata</taxon>
        <taxon>Vertebrata</taxon>
        <taxon>Euteleostomi</taxon>
        <taxon>Lepidosauria</taxon>
        <taxon>Squamata</taxon>
        <taxon>Bifurcata</taxon>
        <taxon>Unidentata</taxon>
        <taxon>Episquamata</taxon>
        <taxon>Toxicofera</taxon>
        <taxon>Serpentes</taxon>
        <taxon>Colubroidea</taxon>
        <taxon>Elapidae</taxon>
        <taxon>Elapinae</taxon>
        <taxon>Naja</taxon>
    </lineage>
</organism>
<dbReference type="SMART" id="SM00092">
    <property type="entry name" value="RNAse_Pc"/>
    <property type="match status" value="1"/>
</dbReference>
<dbReference type="Pfam" id="PF00074">
    <property type="entry name" value="RnaseA"/>
    <property type="match status" value="1"/>
</dbReference>
<evidence type="ECO:0000313" key="8">
    <source>
        <dbReference type="Proteomes" id="UP000694559"/>
    </source>
</evidence>
<evidence type="ECO:0000256" key="5">
    <source>
        <dbReference type="RuleBase" id="RU000651"/>
    </source>
</evidence>
<dbReference type="GO" id="GO:0016787">
    <property type="term" value="F:hydrolase activity"/>
    <property type="evidence" value="ECO:0007669"/>
    <property type="project" value="UniProtKB-KW"/>
</dbReference>
<dbReference type="GO" id="GO:0050830">
    <property type="term" value="P:defense response to Gram-positive bacterium"/>
    <property type="evidence" value="ECO:0007669"/>
    <property type="project" value="TreeGrafter"/>
</dbReference>
<dbReference type="GO" id="GO:0004519">
    <property type="term" value="F:endonuclease activity"/>
    <property type="evidence" value="ECO:0007669"/>
    <property type="project" value="UniProtKB-KW"/>
</dbReference>
<dbReference type="AlphaFoldDB" id="A0A8C6XD93"/>
<dbReference type="OrthoDB" id="8573660at2759"/>
<accession>A0A8C6XD93</accession>
<evidence type="ECO:0000259" key="6">
    <source>
        <dbReference type="SMART" id="SM00092"/>
    </source>
</evidence>
<dbReference type="GeneTree" id="ENSGT01000000221964"/>
<dbReference type="InterPro" id="IPR036816">
    <property type="entry name" value="RNaseA-like_dom_sf"/>
</dbReference>
<name>A0A8C6XD93_NAJNA</name>
<dbReference type="OMA" id="LCKSHNT"/>